<dbReference type="PANTHER" id="PTHR47326">
    <property type="entry name" value="TRANSPOSABLE ELEMENT TC3 TRANSPOSASE-LIKE PROTEIN"/>
    <property type="match status" value="1"/>
</dbReference>
<dbReference type="AlphaFoldDB" id="A0A4Y2NZ22"/>
<dbReference type="OrthoDB" id="6436543at2759"/>
<accession>A0A4Y2NZ22</accession>
<reference evidence="1 2" key="1">
    <citation type="journal article" date="2019" name="Sci. Rep.">
        <title>Orb-weaving spider Araneus ventricosus genome elucidates the spidroin gene catalogue.</title>
        <authorList>
            <person name="Kono N."/>
            <person name="Nakamura H."/>
            <person name="Ohtoshi R."/>
            <person name="Moran D.A.P."/>
            <person name="Shinohara A."/>
            <person name="Yoshida Y."/>
            <person name="Fujiwara M."/>
            <person name="Mori M."/>
            <person name="Tomita M."/>
            <person name="Arakawa K."/>
        </authorList>
    </citation>
    <scope>NUCLEOTIDE SEQUENCE [LARGE SCALE GENOMIC DNA]</scope>
</reference>
<dbReference type="GO" id="GO:0003676">
    <property type="term" value="F:nucleic acid binding"/>
    <property type="evidence" value="ECO:0007669"/>
    <property type="project" value="InterPro"/>
</dbReference>
<dbReference type="InterPro" id="IPR036397">
    <property type="entry name" value="RNaseH_sf"/>
</dbReference>
<evidence type="ECO:0000313" key="1">
    <source>
        <dbReference type="EMBL" id="GBN44321.1"/>
    </source>
</evidence>
<dbReference type="EMBL" id="BGPR01130316">
    <property type="protein sequence ID" value="GBN44321.1"/>
    <property type="molecule type" value="Genomic_DNA"/>
</dbReference>
<proteinExistence type="predicted"/>
<organism evidence="1 2">
    <name type="scientific">Araneus ventricosus</name>
    <name type="common">Orbweaver spider</name>
    <name type="synonym">Epeira ventricosa</name>
    <dbReference type="NCBI Taxonomy" id="182803"/>
    <lineage>
        <taxon>Eukaryota</taxon>
        <taxon>Metazoa</taxon>
        <taxon>Ecdysozoa</taxon>
        <taxon>Arthropoda</taxon>
        <taxon>Chelicerata</taxon>
        <taxon>Arachnida</taxon>
        <taxon>Araneae</taxon>
        <taxon>Araneomorphae</taxon>
        <taxon>Entelegynae</taxon>
        <taxon>Araneoidea</taxon>
        <taxon>Araneidae</taxon>
        <taxon>Araneus</taxon>
    </lineage>
</organism>
<dbReference type="Gene3D" id="3.30.420.10">
    <property type="entry name" value="Ribonuclease H-like superfamily/Ribonuclease H"/>
    <property type="match status" value="1"/>
</dbReference>
<keyword evidence="2" id="KW-1185">Reference proteome</keyword>
<gene>
    <name evidence="1" type="ORF">AVEN_81821_1</name>
</gene>
<sequence length="87" mass="10196">MSRLFPTDWSPRSPNLNPCDFCPWHYLKDDVYGDPIANLAELKNRITQHIRNFTTETLRSTVEHAVLRFRLIGENGGQHIELFLRKS</sequence>
<name>A0A4Y2NZ22_ARAVE</name>
<evidence type="ECO:0000313" key="2">
    <source>
        <dbReference type="Proteomes" id="UP000499080"/>
    </source>
</evidence>
<dbReference type="Proteomes" id="UP000499080">
    <property type="component" value="Unassembled WGS sequence"/>
</dbReference>
<dbReference type="PANTHER" id="PTHR47326:SF1">
    <property type="entry name" value="HTH PSQ-TYPE DOMAIN-CONTAINING PROTEIN"/>
    <property type="match status" value="1"/>
</dbReference>
<protein>
    <submittedName>
        <fullName evidence="1">Uncharacterized protein</fullName>
    </submittedName>
</protein>
<comment type="caution">
    <text evidence="1">The sequence shown here is derived from an EMBL/GenBank/DDBJ whole genome shotgun (WGS) entry which is preliminary data.</text>
</comment>